<dbReference type="InterPro" id="IPR040986">
    <property type="entry name" value="QSOX_FAD-bd_dom"/>
</dbReference>
<comment type="caution">
    <text evidence="14">The sequence shown here is derived from an EMBL/GenBank/DDBJ whole genome shotgun (WGS) entry which is preliminary data.</text>
</comment>
<feature type="signal peptide" evidence="11">
    <location>
        <begin position="1"/>
        <end position="24"/>
    </location>
</feature>
<keyword evidence="4 11" id="KW-0732">Signal</keyword>
<dbReference type="Proteomes" id="UP001516400">
    <property type="component" value="Unassembled WGS sequence"/>
</dbReference>
<evidence type="ECO:0000256" key="8">
    <source>
        <dbReference type="ARBA" id="ARBA00023180"/>
    </source>
</evidence>
<evidence type="ECO:0000256" key="9">
    <source>
        <dbReference type="ARBA" id="ARBA00048864"/>
    </source>
</evidence>
<evidence type="ECO:0000256" key="2">
    <source>
        <dbReference type="ARBA" id="ARBA00006041"/>
    </source>
</evidence>
<name>A0ABD2NBT0_9CUCU</name>
<dbReference type="InterPro" id="IPR017937">
    <property type="entry name" value="Thioredoxin_CS"/>
</dbReference>
<evidence type="ECO:0000256" key="10">
    <source>
        <dbReference type="RuleBase" id="RU371123"/>
    </source>
</evidence>
<dbReference type="Pfam" id="PF18371">
    <property type="entry name" value="FAD_SOX"/>
    <property type="match status" value="1"/>
</dbReference>
<protein>
    <recommendedName>
        <fullName evidence="10">Sulfhydryl oxidase</fullName>
        <ecNumber evidence="10">1.8.3.2</ecNumber>
    </recommendedName>
</protein>
<dbReference type="EMBL" id="JABFTP020000083">
    <property type="protein sequence ID" value="KAL3276208.1"/>
    <property type="molecule type" value="Genomic_DNA"/>
</dbReference>
<dbReference type="InterPro" id="IPR036774">
    <property type="entry name" value="ERV/ALR_sulphydryl_oxid_sf"/>
</dbReference>
<reference evidence="14 15" key="1">
    <citation type="journal article" date="2021" name="BMC Biol.">
        <title>Horizontally acquired antibacterial genes associated with adaptive radiation of ladybird beetles.</title>
        <authorList>
            <person name="Li H.S."/>
            <person name="Tang X.F."/>
            <person name="Huang Y.H."/>
            <person name="Xu Z.Y."/>
            <person name="Chen M.L."/>
            <person name="Du X.Y."/>
            <person name="Qiu B.Y."/>
            <person name="Chen P.T."/>
            <person name="Zhang W."/>
            <person name="Slipinski A."/>
            <person name="Escalona H.E."/>
            <person name="Waterhouse R.M."/>
            <person name="Zwick A."/>
            <person name="Pang H."/>
        </authorList>
    </citation>
    <scope>NUCLEOTIDE SEQUENCE [LARGE SCALE GENOMIC DNA]</scope>
    <source>
        <strain evidence="14">SYSU2018</strain>
    </source>
</reference>
<feature type="chain" id="PRO_5044797859" description="Sulfhydryl oxidase" evidence="11">
    <location>
        <begin position="25"/>
        <end position="608"/>
    </location>
</feature>
<dbReference type="Gene3D" id="3.40.30.10">
    <property type="entry name" value="Glutaredoxin"/>
    <property type="match status" value="2"/>
</dbReference>
<dbReference type="AlphaFoldDB" id="A0ABD2NBT0"/>
<dbReference type="FunFam" id="1.20.120.310:FF:000001">
    <property type="entry name" value="Sulfhydryl oxidase"/>
    <property type="match status" value="1"/>
</dbReference>
<evidence type="ECO:0000256" key="6">
    <source>
        <dbReference type="ARBA" id="ARBA00023002"/>
    </source>
</evidence>
<organism evidence="14 15">
    <name type="scientific">Cryptolaemus montrouzieri</name>
    <dbReference type="NCBI Taxonomy" id="559131"/>
    <lineage>
        <taxon>Eukaryota</taxon>
        <taxon>Metazoa</taxon>
        <taxon>Ecdysozoa</taxon>
        <taxon>Arthropoda</taxon>
        <taxon>Hexapoda</taxon>
        <taxon>Insecta</taxon>
        <taxon>Pterygota</taxon>
        <taxon>Neoptera</taxon>
        <taxon>Endopterygota</taxon>
        <taxon>Coleoptera</taxon>
        <taxon>Polyphaga</taxon>
        <taxon>Cucujiformia</taxon>
        <taxon>Coccinelloidea</taxon>
        <taxon>Coccinellidae</taxon>
        <taxon>Scymninae</taxon>
        <taxon>Scymnini</taxon>
        <taxon>Cryptolaemus</taxon>
    </lineage>
</organism>
<evidence type="ECO:0000313" key="14">
    <source>
        <dbReference type="EMBL" id="KAL3276208.1"/>
    </source>
</evidence>
<dbReference type="EC" id="1.8.3.2" evidence="10"/>
<dbReference type="InterPro" id="IPR036249">
    <property type="entry name" value="Thioredoxin-like_sf"/>
</dbReference>
<dbReference type="InterPro" id="IPR039798">
    <property type="entry name" value="Sulfhydryl_oxidase"/>
</dbReference>
<dbReference type="Gene3D" id="1.20.120.1960">
    <property type="entry name" value="QSOX sulfhydryl oxidase domain"/>
    <property type="match status" value="1"/>
</dbReference>
<comment type="catalytic activity">
    <reaction evidence="9 10">
        <text>2 R'C(R)SH + O2 = R'C(R)S-S(R)CR' + H2O2</text>
        <dbReference type="Rhea" id="RHEA:17357"/>
        <dbReference type="ChEBI" id="CHEBI:15379"/>
        <dbReference type="ChEBI" id="CHEBI:16240"/>
        <dbReference type="ChEBI" id="CHEBI:16520"/>
        <dbReference type="ChEBI" id="CHEBI:17412"/>
        <dbReference type="EC" id="1.8.3.2"/>
    </reaction>
</comment>
<keyword evidence="5 10" id="KW-0274">FAD</keyword>
<evidence type="ECO:0000256" key="5">
    <source>
        <dbReference type="ARBA" id="ARBA00022827"/>
    </source>
</evidence>
<dbReference type="PANTHER" id="PTHR22897">
    <property type="entry name" value="QUIESCIN Q6-RELATED SULFHYDRYL OXIDASE"/>
    <property type="match status" value="1"/>
</dbReference>
<keyword evidence="6 10" id="KW-0560">Oxidoreductase</keyword>
<accession>A0ABD2NBT0</accession>
<feature type="domain" description="Thioredoxin" evidence="13">
    <location>
        <begin position="46"/>
        <end position="170"/>
    </location>
</feature>
<sequence>MGLAFQHFFKIILILSLYISYLHSASVDIQQRKYREVPQVQYASLYNASDEVEELTANNFDQNVYNSNRAWLVEFYNTWCGHCQRYAPTYKGVANYFKHSKDLFVVAAVDCANDINQPLCRYFDIMGYPTLRYFHENFLKGIKNFGVTVDKPSVSNVDENVKTVINTLVSEQKENRAQMLPNLLPYEHNDAFKIFDSVKPEIKYGFLILESDKSILGVDAALTFHNVSSISVRYSEHNEELSSSLEIKEFPALVILNREGSKVEEKIPRIEHAKRYIAAFLKQRDINVDKYIVIHNKKEILEAVKNVGQENLVSKVKEVGDAVFQMDLESTLRVSLGREVARNKVIDGEKLNALRAYLKVLIKYFPLGKRGYFFLNDLLSTVTNTESVSGADLYKLVKDSEKPEQLIWSSPKEWLGCIGSTPAHRRYPCGLWTMFHYLTVQAAERNAGKKEANPKEVLNAMYGYIKYFFGCSDCSQHFQAMAAERNMDKVSSLRDSVMWLWAAHNVVNKRLAGDSTEDPEFPKKQFPTAERCPECRYSNETFKEQQVEKYLRHVYSSINVRYMGSDLGILHMGLEKLTGTSGGGVFTSIDSIIRWLPVAYLGYIYARH</sequence>
<dbReference type="InterPro" id="IPR013766">
    <property type="entry name" value="Thioredoxin_domain"/>
</dbReference>
<dbReference type="GO" id="GO:0016972">
    <property type="term" value="F:thiol oxidase activity"/>
    <property type="evidence" value="ECO:0007669"/>
    <property type="project" value="UniProtKB-EC"/>
</dbReference>
<keyword evidence="15" id="KW-1185">Reference proteome</keyword>
<dbReference type="Gene3D" id="1.20.120.310">
    <property type="entry name" value="ERV/ALR sulfhydryl oxidase domain"/>
    <property type="match status" value="1"/>
</dbReference>
<evidence type="ECO:0000259" key="13">
    <source>
        <dbReference type="PROSITE" id="PS51352"/>
    </source>
</evidence>
<evidence type="ECO:0000256" key="7">
    <source>
        <dbReference type="ARBA" id="ARBA00023157"/>
    </source>
</evidence>
<evidence type="ECO:0000256" key="3">
    <source>
        <dbReference type="ARBA" id="ARBA00022630"/>
    </source>
</evidence>
<dbReference type="InterPro" id="IPR017905">
    <property type="entry name" value="ERV/ALR_sulphydryl_oxidase"/>
</dbReference>
<dbReference type="PROSITE" id="PS51352">
    <property type="entry name" value="THIOREDOXIN_2"/>
    <property type="match status" value="1"/>
</dbReference>
<comment type="cofactor">
    <cofactor evidence="1 10">
        <name>FAD</name>
        <dbReference type="ChEBI" id="CHEBI:57692"/>
    </cofactor>
</comment>
<proteinExistence type="inferred from homology"/>
<gene>
    <name evidence="14" type="ORF">HHI36_020926</name>
</gene>
<dbReference type="PROSITE" id="PS00194">
    <property type="entry name" value="THIOREDOXIN_1"/>
    <property type="match status" value="1"/>
</dbReference>
<dbReference type="SUPFAM" id="SSF52833">
    <property type="entry name" value="Thioredoxin-like"/>
    <property type="match status" value="1"/>
</dbReference>
<dbReference type="PANTHER" id="PTHR22897:SF8">
    <property type="entry name" value="SULFHYDRYL OXIDASE"/>
    <property type="match status" value="1"/>
</dbReference>
<feature type="domain" description="ERV/ALR sulfhydryl oxidase" evidence="12">
    <location>
        <begin position="420"/>
        <end position="526"/>
    </location>
</feature>
<keyword evidence="8" id="KW-0325">Glycoprotein</keyword>
<evidence type="ECO:0000256" key="1">
    <source>
        <dbReference type="ARBA" id="ARBA00001974"/>
    </source>
</evidence>
<dbReference type="SUPFAM" id="SSF69000">
    <property type="entry name" value="FAD-dependent thiol oxidase"/>
    <property type="match status" value="1"/>
</dbReference>
<dbReference type="PROSITE" id="PS51324">
    <property type="entry name" value="ERV_ALR"/>
    <property type="match status" value="1"/>
</dbReference>
<evidence type="ECO:0000256" key="4">
    <source>
        <dbReference type="ARBA" id="ARBA00022729"/>
    </source>
</evidence>
<evidence type="ECO:0000313" key="15">
    <source>
        <dbReference type="Proteomes" id="UP001516400"/>
    </source>
</evidence>
<dbReference type="InterPro" id="IPR042568">
    <property type="entry name" value="QSOX_FAD-bd_sf"/>
</dbReference>
<dbReference type="Pfam" id="PF00085">
    <property type="entry name" value="Thioredoxin"/>
    <property type="match status" value="1"/>
</dbReference>
<evidence type="ECO:0000256" key="11">
    <source>
        <dbReference type="SAM" id="SignalP"/>
    </source>
</evidence>
<keyword evidence="3 10" id="KW-0285">Flavoprotein</keyword>
<keyword evidence="7" id="KW-1015">Disulfide bond</keyword>
<dbReference type="Pfam" id="PF04777">
    <property type="entry name" value="Evr1_Alr"/>
    <property type="match status" value="1"/>
</dbReference>
<evidence type="ECO:0000259" key="12">
    <source>
        <dbReference type="PROSITE" id="PS51324"/>
    </source>
</evidence>
<comment type="similarity">
    <text evidence="2">Belongs to the quiescin-sulfhydryl oxidase (QSOX) family.</text>
</comment>